<feature type="signal peptide" evidence="2">
    <location>
        <begin position="1"/>
        <end position="27"/>
    </location>
</feature>
<dbReference type="RefSeq" id="WP_235682525.1">
    <property type="nucleotide sequence ID" value="NZ_AP022570.1"/>
</dbReference>
<sequence length="239" mass="25131">MIDQPKPTKPNTFVLVAAAAIVGVTLAACGNSGGDQAAPAPQSGGSTTSAAPAPAAQDGHNQSDVMFAQHMIPHHQQAIEMSDMLLAKDGIDERVVELAGQIKGEQAPEIEEMRSWLDQWGIAEMPMAGTDMPAHDMPGHGDGAGHGMGPDGSMMPGTGAMPMEGMMSAADMAELQNAQGVDAAKLFLEQMIRHHEGAITMARNEIDSGSYPPAIELSERIAVDQQREIDTMRQILAAL</sequence>
<dbReference type="InterPro" id="IPR012347">
    <property type="entry name" value="Ferritin-like"/>
</dbReference>
<dbReference type="PANTHER" id="PTHR36933:SF1">
    <property type="entry name" value="SLL0788 PROTEIN"/>
    <property type="match status" value="1"/>
</dbReference>
<evidence type="ECO:0000313" key="5">
    <source>
        <dbReference type="Proteomes" id="UP000466785"/>
    </source>
</evidence>
<dbReference type="Gene3D" id="1.20.1260.10">
    <property type="match status" value="1"/>
</dbReference>
<reference evidence="4 5" key="1">
    <citation type="journal article" date="2019" name="Emerg. Microbes Infect.">
        <title>Comprehensive subspecies identification of 175 nontuberculous mycobacteria species based on 7547 genomic profiles.</title>
        <authorList>
            <person name="Matsumoto Y."/>
            <person name="Kinjo T."/>
            <person name="Motooka D."/>
            <person name="Nabeya D."/>
            <person name="Jung N."/>
            <person name="Uechi K."/>
            <person name="Horii T."/>
            <person name="Iida T."/>
            <person name="Fujita J."/>
            <person name="Nakamura S."/>
        </authorList>
    </citation>
    <scope>NUCLEOTIDE SEQUENCE [LARGE SCALE GENOMIC DNA]</scope>
    <source>
        <strain evidence="4 5">JCM 12603</strain>
    </source>
</reference>
<evidence type="ECO:0000259" key="3">
    <source>
        <dbReference type="Pfam" id="PF03713"/>
    </source>
</evidence>
<dbReference type="KEGG" id="mpof:MPOR_21440"/>
<dbReference type="PANTHER" id="PTHR36933">
    <property type="entry name" value="SLL0788 PROTEIN"/>
    <property type="match status" value="1"/>
</dbReference>
<gene>
    <name evidence="4" type="ORF">MPOR_21440</name>
</gene>
<protein>
    <submittedName>
        <fullName evidence="4">DUF305 domain-containing protein</fullName>
    </submittedName>
</protein>
<evidence type="ECO:0000256" key="2">
    <source>
        <dbReference type="SAM" id="SignalP"/>
    </source>
</evidence>
<organism evidence="4 5">
    <name type="scientific">Mycolicibacterium poriferae</name>
    <dbReference type="NCBI Taxonomy" id="39694"/>
    <lineage>
        <taxon>Bacteria</taxon>
        <taxon>Bacillati</taxon>
        <taxon>Actinomycetota</taxon>
        <taxon>Actinomycetes</taxon>
        <taxon>Mycobacteriales</taxon>
        <taxon>Mycobacteriaceae</taxon>
        <taxon>Mycolicibacterium</taxon>
    </lineage>
</organism>
<accession>A0A6N4VAQ2</accession>
<evidence type="ECO:0000256" key="1">
    <source>
        <dbReference type="SAM" id="MobiDB-lite"/>
    </source>
</evidence>
<feature type="region of interest" description="Disordered" evidence="1">
    <location>
        <begin position="32"/>
        <end position="59"/>
    </location>
</feature>
<dbReference type="PROSITE" id="PS51257">
    <property type="entry name" value="PROKAR_LIPOPROTEIN"/>
    <property type="match status" value="1"/>
</dbReference>
<evidence type="ECO:0000313" key="4">
    <source>
        <dbReference type="EMBL" id="BBX51118.1"/>
    </source>
</evidence>
<dbReference type="Proteomes" id="UP000466785">
    <property type="component" value="Chromosome"/>
</dbReference>
<feature type="chain" id="PRO_5039517564" evidence="2">
    <location>
        <begin position="28"/>
        <end position="239"/>
    </location>
</feature>
<keyword evidence="5" id="KW-1185">Reference proteome</keyword>
<feature type="domain" description="DUF305" evidence="3">
    <location>
        <begin position="64"/>
        <end position="236"/>
    </location>
</feature>
<dbReference type="AlphaFoldDB" id="A0A6N4VAQ2"/>
<dbReference type="Pfam" id="PF03713">
    <property type="entry name" value="DUF305"/>
    <property type="match status" value="1"/>
</dbReference>
<dbReference type="InterPro" id="IPR005183">
    <property type="entry name" value="DUF305_CopM-like"/>
</dbReference>
<keyword evidence="2" id="KW-0732">Signal</keyword>
<feature type="compositionally biased region" description="Low complexity" evidence="1">
    <location>
        <begin position="43"/>
        <end position="56"/>
    </location>
</feature>
<name>A0A6N4VAQ2_9MYCO</name>
<proteinExistence type="predicted"/>
<dbReference type="EMBL" id="AP022570">
    <property type="protein sequence ID" value="BBX51118.1"/>
    <property type="molecule type" value="Genomic_DNA"/>
</dbReference>